<organism evidence="2 3">
    <name type="scientific">Sebaldella termitidis (strain ATCC 33386 / NCTC 11300)</name>
    <dbReference type="NCBI Taxonomy" id="526218"/>
    <lineage>
        <taxon>Bacteria</taxon>
        <taxon>Fusobacteriati</taxon>
        <taxon>Fusobacteriota</taxon>
        <taxon>Fusobacteriia</taxon>
        <taxon>Fusobacteriales</taxon>
        <taxon>Leptotrichiaceae</taxon>
        <taxon>Sebaldella</taxon>
    </lineage>
</organism>
<dbReference type="RefSeq" id="WP_012862645.1">
    <property type="nucleotide sequence ID" value="NC_013517.1"/>
</dbReference>
<evidence type="ECO:0000313" key="2">
    <source>
        <dbReference type="EMBL" id="ACZ10063.1"/>
    </source>
</evidence>
<feature type="domain" description="Carboxymuconolactone decarboxylase-like" evidence="1">
    <location>
        <begin position="163"/>
        <end position="245"/>
    </location>
</feature>
<dbReference type="InterPro" id="IPR029032">
    <property type="entry name" value="AhpD-like"/>
</dbReference>
<dbReference type="Pfam" id="PF02627">
    <property type="entry name" value="CMD"/>
    <property type="match status" value="2"/>
</dbReference>
<feature type="domain" description="Carboxymuconolactone decarboxylase-like" evidence="1">
    <location>
        <begin position="27"/>
        <end position="109"/>
    </location>
</feature>
<proteinExistence type="predicted"/>
<sequence>MDRELLYREKMKQLFGDADSSLFTADPEFAEILNKFVFGEVYNHGKLTDKERILITLCALTAGGIFKNFKRYIKAGLNTGLSPEDIKEALYQCAPYTGFPKALKAIHKADKVFRKAGISLPVKSMKKTDENNRFNEGLKVQETIFGERIRRMHENAPENQKHIQNYLSAMCFGDFYTRDGLDIKMRELLTLCILSALGGCENQLRSHIEGNLSAGNDKDIMIEAVTQCMPYIGFPRTLNALGCINETA</sequence>
<dbReference type="KEGG" id="str:Sterm_3222"/>
<dbReference type="Gene3D" id="1.20.1290.10">
    <property type="entry name" value="AhpD-like"/>
    <property type="match status" value="1"/>
</dbReference>
<dbReference type="eggNOG" id="COG0599">
    <property type="taxonomic scope" value="Bacteria"/>
</dbReference>
<dbReference type="Proteomes" id="UP000000845">
    <property type="component" value="Chromosome"/>
</dbReference>
<reference evidence="2 3" key="2">
    <citation type="journal article" date="2010" name="Stand. Genomic Sci.">
        <title>Complete genome sequence of Sebaldella termitidis type strain (NCTC 11300).</title>
        <authorList>
            <person name="Harmon-Smith M."/>
            <person name="Celia L."/>
            <person name="Chertkov O."/>
            <person name="Lapidus A."/>
            <person name="Copeland A."/>
            <person name="Glavina Del Rio T."/>
            <person name="Nolan M."/>
            <person name="Lucas S."/>
            <person name="Tice H."/>
            <person name="Cheng J.F."/>
            <person name="Han C."/>
            <person name="Detter J.C."/>
            <person name="Bruce D."/>
            <person name="Goodwin L."/>
            <person name="Pitluck S."/>
            <person name="Pati A."/>
            <person name="Liolios K."/>
            <person name="Ivanova N."/>
            <person name="Mavromatis K."/>
            <person name="Mikhailova N."/>
            <person name="Chen A."/>
            <person name="Palaniappan K."/>
            <person name="Land M."/>
            <person name="Hauser L."/>
            <person name="Chang Y.J."/>
            <person name="Jeffries C.D."/>
            <person name="Brettin T."/>
            <person name="Goker M."/>
            <person name="Beck B."/>
            <person name="Bristow J."/>
            <person name="Eisen J.A."/>
            <person name="Markowitz V."/>
            <person name="Hugenholtz P."/>
            <person name="Kyrpides N.C."/>
            <person name="Klenk H.P."/>
            <person name="Chen F."/>
        </authorList>
    </citation>
    <scope>NUCLEOTIDE SEQUENCE [LARGE SCALE GENOMIC DNA]</scope>
    <source>
        <strain evidence="3">ATCC 33386 / NCTC 11300</strain>
    </source>
</reference>
<dbReference type="PANTHER" id="PTHR33570">
    <property type="entry name" value="4-CARBOXYMUCONOLACTONE DECARBOXYLASE FAMILY PROTEIN"/>
    <property type="match status" value="1"/>
</dbReference>
<dbReference type="AlphaFoldDB" id="D1APM9"/>
<reference evidence="3" key="1">
    <citation type="submission" date="2009-09" db="EMBL/GenBank/DDBJ databases">
        <title>The complete chromosome of Sebaldella termitidis ATCC 33386.</title>
        <authorList>
            <consortium name="US DOE Joint Genome Institute (JGI-PGF)"/>
            <person name="Lucas S."/>
            <person name="Copeland A."/>
            <person name="Lapidus A."/>
            <person name="Glavina del Rio T."/>
            <person name="Dalin E."/>
            <person name="Tice H."/>
            <person name="Bruce D."/>
            <person name="Goodwin L."/>
            <person name="Pitluck S."/>
            <person name="Kyrpides N."/>
            <person name="Mavromatis K."/>
            <person name="Ivanova N."/>
            <person name="Mikhailova N."/>
            <person name="Sims D."/>
            <person name="Meincke L."/>
            <person name="Brettin T."/>
            <person name="Detter J.C."/>
            <person name="Han C."/>
            <person name="Larimer F."/>
            <person name="Land M."/>
            <person name="Hauser L."/>
            <person name="Markowitz V."/>
            <person name="Cheng J.F."/>
            <person name="Hugenholtz P."/>
            <person name="Woyke T."/>
            <person name="Wu D."/>
            <person name="Eisen J.A."/>
        </authorList>
    </citation>
    <scope>NUCLEOTIDE SEQUENCE [LARGE SCALE GENOMIC DNA]</scope>
    <source>
        <strain evidence="3">ATCC 33386 / NCTC 11300</strain>
    </source>
</reference>
<gene>
    <name evidence="2" type="ordered locus">Sterm_3222</name>
</gene>
<keyword evidence="3" id="KW-1185">Reference proteome</keyword>
<protein>
    <submittedName>
        <fullName evidence="2">Carboxymuconolactone decarboxylase</fullName>
    </submittedName>
</protein>
<name>D1APM9_SEBTE</name>
<dbReference type="EMBL" id="CP001739">
    <property type="protein sequence ID" value="ACZ10063.1"/>
    <property type="molecule type" value="Genomic_DNA"/>
</dbReference>
<accession>D1APM9</accession>
<dbReference type="PANTHER" id="PTHR33570:SF2">
    <property type="entry name" value="CARBOXYMUCONOLACTONE DECARBOXYLASE-LIKE DOMAIN-CONTAINING PROTEIN"/>
    <property type="match status" value="1"/>
</dbReference>
<dbReference type="HOGENOM" id="CLU_070025_0_0_0"/>
<dbReference type="GO" id="GO:0051920">
    <property type="term" value="F:peroxiredoxin activity"/>
    <property type="evidence" value="ECO:0007669"/>
    <property type="project" value="InterPro"/>
</dbReference>
<dbReference type="STRING" id="526218.Sterm_3222"/>
<evidence type="ECO:0000259" key="1">
    <source>
        <dbReference type="Pfam" id="PF02627"/>
    </source>
</evidence>
<dbReference type="SUPFAM" id="SSF69118">
    <property type="entry name" value="AhpD-like"/>
    <property type="match status" value="1"/>
</dbReference>
<evidence type="ECO:0000313" key="3">
    <source>
        <dbReference type="Proteomes" id="UP000000845"/>
    </source>
</evidence>
<dbReference type="InterPro" id="IPR003779">
    <property type="entry name" value="CMD-like"/>
</dbReference>
<dbReference type="InterPro" id="IPR052512">
    <property type="entry name" value="4CMD/NDH-1_regulator"/>
</dbReference>